<gene>
    <name evidence="3" type="ORF">MiSe_65870</name>
</gene>
<reference evidence="3" key="1">
    <citation type="submission" date="2019-10" db="EMBL/GenBank/DDBJ databases">
        <title>Draft genome sequece of Microseira wollei NIES-4236.</title>
        <authorList>
            <person name="Yamaguchi H."/>
            <person name="Suzuki S."/>
            <person name="Kawachi M."/>
        </authorList>
    </citation>
    <scope>NUCLEOTIDE SEQUENCE</scope>
    <source>
        <strain evidence="3">NIES-4236</strain>
    </source>
</reference>
<evidence type="ECO:0000313" key="4">
    <source>
        <dbReference type="Proteomes" id="UP001050975"/>
    </source>
</evidence>
<sequence length="157" mass="17464">MSTEQEPAREASQRDRLPFEPAKKRQKPAKKTPAPVETADKNRKKTPVSQAEMAIPAAVSQRMARRMAFFCGIPTALGMLTFVVSYFVLTNAWFNLPNSAVVLVSMGFFGLGVLGLTYGVLSASWDENEPGSLWGFQEFTTNWGRMTAAWRASRQKN</sequence>
<dbReference type="InterPro" id="IPR021855">
    <property type="entry name" value="PAM68-like"/>
</dbReference>
<keyword evidence="4" id="KW-1185">Reference proteome</keyword>
<dbReference type="PANTHER" id="PTHR34575">
    <property type="entry name" value="PROTEIN PAM68, CHLOROPLASTIC"/>
    <property type="match status" value="1"/>
</dbReference>
<keyword evidence="2" id="KW-0472">Membrane</keyword>
<dbReference type="EMBL" id="BLAY01000134">
    <property type="protein sequence ID" value="GET41773.1"/>
    <property type="molecule type" value="Genomic_DNA"/>
</dbReference>
<feature type="transmembrane region" description="Helical" evidence="2">
    <location>
        <begin position="67"/>
        <end position="88"/>
    </location>
</feature>
<evidence type="ECO:0000313" key="3">
    <source>
        <dbReference type="EMBL" id="GET41773.1"/>
    </source>
</evidence>
<evidence type="ECO:0008006" key="5">
    <source>
        <dbReference type="Google" id="ProtNLM"/>
    </source>
</evidence>
<accession>A0AAV3XJK7</accession>
<protein>
    <recommendedName>
        <fullName evidence="5">DUF3464 domain-containing protein</fullName>
    </recommendedName>
</protein>
<evidence type="ECO:0000256" key="2">
    <source>
        <dbReference type="SAM" id="Phobius"/>
    </source>
</evidence>
<proteinExistence type="predicted"/>
<feature type="compositionally biased region" description="Basic and acidic residues" evidence="1">
    <location>
        <begin position="1"/>
        <end position="23"/>
    </location>
</feature>
<keyword evidence="2" id="KW-0812">Transmembrane</keyword>
<dbReference type="RefSeq" id="WP_226588372.1">
    <property type="nucleotide sequence ID" value="NZ_BLAY01000134.1"/>
</dbReference>
<dbReference type="Proteomes" id="UP001050975">
    <property type="component" value="Unassembled WGS sequence"/>
</dbReference>
<organism evidence="3 4">
    <name type="scientific">Microseira wollei NIES-4236</name>
    <dbReference type="NCBI Taxonomy" id="2530354"/>
    <lineage>
        <taxon>Bacteria</taxon>
        <taxon>Bacillati</taxon>
        <taxon>Cyanobacteriota</taxon>
        <taxon>Cyanophyceae</taxon>
        <taxon>Oscillatoriophycideae</taxon>
        <taxon>Aerosakkonematales</taxon>
        <taxon>Aerosakkonemataceae</taxon>
        <taxon>Microseira</taxon>
    </lineage>
</organism>
<feature type="transmembrane region" description="Helical" evidence="2">
    <location>
        <begin position="100"/>
        <end position="121"/>
    </location>
</feature>
<dbReference type="Pfam" id="PF11947">
    <property type="entry name" value="DUF3464"/>
    <property type="match status" value="1"/>
</dbReference>
<name>A0AAV3XJK7_9CYAN</name>
<comment type="caution">
    <text evidence="3">The sequence shown here is derived from an EMBL/GenBank/DDBJ whole genome shotgun (WGS) entry which is preliminary data.</text>
</comment>
<dbReference type="AlphaFoldDB" id="A0AAV3XJK7"/>
<feature type="region of interest" description="Disordered" evidence="1">
    <location>
        <begin position="1"/>
        <end position="51"/>
    </location>
</feature>
<keyword evidence="2" id="KW-1133">Transmembrane helix</keyword>
<evidence type="ECO:0000256" key="1">
    <source>
        <dbReference type="SAM" id="MobiDB-lite"/>
    </source>
</evidence>
<dbReference type="PANTHER" id="PTHR34575:SF1">
    <property type="entry name" value="PROTEIN PAM68, CHLOROPLASTIC"/>
    <property type="match status" value="1"/>
</dbReference>